<dbReference type="AlphaFoldDB" id="M0ANA7"/>
<keyword evidence="1" id="KW-0812">Transmembrane</keyword>
<protein>
    <submittedName>
        <fullName evidence="2">Uncharacterized protein</fullName>
    </submittedName>
</protein>
<comment type="caution">
    <text evidence="2">The sequence shown here is derived from an EMBL/GenBank/DDBJ whole genome shotgun (WGS) entry which is preliminary data.</text>
</comment>
<feature type="transmembrane region" description="Helical" evidence="1">
    <location>
        <begin position="94"/>
        <end position="116"/>
    </location>
</feature>
<accession>M0ANA7</accession>
<reference evidence="2 3" key="1">
    <citation type="journal article" date="2014" name="PLoS Genet.">
        <title>Phylogenetically driven sequencing of extremely halophilic archaea reveals strategies for static and dynamic osmo-response.</title>
        <authorList>
            <person name="Becker E.A."/>
            <person name="Seitzer P.M."/>
            <person name="Tritt A."/>
            <person name="Larsen D."/>
            <person name="Krusor M."/>
            <person name="Yao A.I."/>
            <person name="Wu D."/>
            <person name="Madern D."/>
            <person name="Eisen J.A."/>
            <person name="Darling A.E."/>
            <person name="Facciotti M.T."/>
        </authorList>
    </citation>
    <scope>NUCLEOTIDE SEQUENCE [LARGE SCALE GENOMIC DNA]</scope>
    <source>
        <strain evidence="2 3">JCM 10990</strain>
    </source>
</reference>
<evidence type="ECO:0000313" key="2">
    <source>
        <dbReference type="EMBL" id="ELY99417.1"/>
    </source>
</evidence>
<dbReference type="Proteomes" id="UP000011693">
    <property type="component" value="Unassembled WGS sequence"/>
</dbReference>
<keyword evidence="1" id="KW-0472">Membrane</keyword>
<sequence>MREARDNAAMVSLLSPPATVAEQRRNGRLLIGSGLALALAFTGYNIYSGDPWTLLAGVYVVTGVMIGYGLLSIEEASYSSDADIERKQRRHYRAGYYAYLSMLLVAAVDGLFAVIAATDPLTYLWVGLLVYLGSLLIVGRGQEHRSTVPQ</sequence>
<gene>
    <name evidence="2" type="ORF">C482_10321</name>
</gene>
<dbReference type="PATRIC" id="fig|1227492.4.peg.2028"/>
<name>M0ANA7_9EURY</name>
<organism evidence="2 3">
    <name type="scientific">Natrialba chahannaoensis JCM 10990</name>
    <dbReference type="NCBI Taxonomy" id="1227492"/>
    <lineage>
        <taxon>Archaea</taxon>
        <taxon>Methanobacteriati</taxon>
        <taxon>Methanobacteriota</taxon>
        <taxon>Stenosarchaea group</taxon>
        <taxon>Halobacteria</taxon>
        <taxon>Halobacteriales</taxon>
        <taxon>Natrialbaceae</taxon>
        <taxon>Natrialba</taxon>
    </lineage>
</organism>
<dbReference type="EMBL" id="AOIN01000057">
    <property type="protein sequence ID" value="ELY99417.1"/>
    <property type="molecule type" value="Genomic_DNA"/>
</dbReference>
<feature type="transmembrane region" description="Helical" evidence="1">
    <location>
        <begin position="122"/>
        <end position="139"/>
    </location>
</feature>
<feature type="transmembrane region" description="Helical" evidence="1">
    <location>
        <begin position="29"/>
        <end position="47"/>
    </location>
</feature>
<keyword evidence="1" id="KW-1133">Transmembrane helix</keyword>
<keyword evidence="3" id="KW-1185">Reference proteome</keyword>
<feature type="transmembrane region" description="Helical" evidence="1">
    <location>
        <begin position="53"/>
        <end position="73"/>
    </location>
</feature>
<evidence type="ECO:0000256" key="1">
    <source>
        <dbReference type="SAM" id="Phobius"/>
    </source>
</evidence>
<evidence type="ECO:0000313" key="3">
    <source>
        <dbReference type="Proteomes" id="UP000011693"/>
    </source>
</evidence>
<proteinExistence type="predicted"/>